<gene>
    <name evidence="2" type="ORF">FXN61_30450</name>
</gene>
<sequence length="123" mass="14075">MYELSRRLDEHSRNSVTEFGLTLPQANAIRDLGTPLTTRELAVRMCCEPSNVTFVIDRLEAQGLVERVPHPNDRRARHLVLTPKGVELRAQLLDRVSSESPLAHLSDVERDQLRDQLLRALKR</sequence>
<evidence type="ECO:0000313" key="2">
    <source>
        <dbReference type="EMBL" id="NKE60871.1"/>
    </source>
</evidence>
<dbReference type="InterPro" id="IPR036390">
    <property type="entry name" value="WH_DNA-bd_sf"/>
</dbReference>
<dbReference type="Gene3D" id="1.10.10.10">
    <property type="entry name" value="Winged helix-like DNA-binding domain superfamily/Winged helix DNA-binding domain"/>
    <property type="match status" value="1"/>
</dbReference>
<dbReference type="EMBL" id="VSRL01000142">
    <property type="protein sequence ID" value="NKE60871.1"/>
    <property type="molecule type" value="Genomic_DNA"/>
</dbReference>
<name>A0ABX1FQR7_9PSEU</name>
<feature type="domain" description="HTH marR-type" evidence="1">
    <location>
        <begin position="1"/>
        <end position="122"/>
    </location>
</feature>
<dbReference type="PANTHER" id="PTHR33164:SF99">
    <property type="entry name" value="MARR FAMILY REGULATORY PROTEIN"/>
    <property type="match status" value="1"/>
</dbReference>
<reference evidence="2 3" key="1">
    <citation type="submission" date="2019-08" db="EMBL/GenBank/DDBJ databases">
        <title>Lentzea from Indian Himalayas.</title>
        <authorList>
            <person name="Mandal S."/>
            <person name="Mallick Gupta A."/>
            <person name="Maiti P.K."/>
            <person name="Sarkar J."/>
            <person name="Mandal S."/>
        </authorList>
    </citation>
    <scope>NUCLEOTIDE SEQUENCE [LARGE SCALE GENOMIC DNA]</scope>
    <source>
        <strain evidence="2 3">PSKA42</strain>
    </source>
</reference>
<accession>A0ABX1FQR7</accession>
<dbReference type="InterPro" id="IPR039422">
    <property type="entry name" value="MarR/SlyA-like"/>
</dbReference>
<dbReference type="PRINTS" id="PR00598">
    <property type="entry name" value="HTHMARR"/>
</dbReference>
<evidence type="ECO:0000313" key="3">
    <source>
        <dbReference type="Proteomes" id="UP001515943"/>
    </source>
</evidence>
<dbReference type="Proteomes" id="UP001515943">
    <property type="component" value="Unassembled WGS sequence"/>
</dbReference>
<comment type="caution">
    <text evidence="2">The sequence shown here is derived from an EMBL/GenBank/DDBJ whole genome shotgun (WGS) entry which is preliminary data.</text>
</comment>
<protein>
    <submittedName>
        <fullName evidence="2">MarR family transcriptional regulator</fullName>
    </submittedName>
</protein>
<dbReference type="PROSITE" id="PS50995">
    <property type="entry name" value="HTH_MARR_2"/>
    <property type="match status" value="1"/>
</dbReference>
<evidence type="ECO:0000259" key="1">
    <source>
        <dbReference type="PROSITE" id="PS50995"/>
    </source>
</evidence>
<keyword evidence="3" id="KW-1185">Reference proteome</keyword>
<dbReference type="SMART" id="SM00347">
    <property type="entry name" value="HTH_MARR"/>
    <property type="match status" value="1"/>
</dbReference>
<proteinExistence type="predicted"/>
<dbReference type="InterPro" id="IPR000835">
    <property type="entry name" value="HTH_MarR-typ"/>
</dbReference>
<dbReference type="InterPro" id="IPR036388">
    <property type="entry name" value="WH-like_DNA-bd_sf"/>
</dbReference>
<dbReference type="PANTHER" id="PTHR33164">
    <property type="entry name" value="TRANSCRIPTIONAL REGULATOR, MARR FAMILY"/>
    <property type="match status" value="1"/>
</dbReference>
<organism evidence="2 3">
    <name type="scientific">Lentzea indica</name>
    <dbReference type="NCBI Taxonomy" id="2604800"/>
    <lineage>
        <taxon>Bacteria</taxon>
        <taxon>Bacillati</taxon>
        <taxon>Actinomycetota</taxon>
        <taxon>Actinomycetes</taxon>
        <taxon>Pseudonocardiales</taxon>
        <taxon>Pseudonocardiaceae</taxon>
        <taxon>Lentzea</taxon>
    </lineage>
</organism>
<dbReference type="Pfam" id="PF01047">
    <property type="entry name" value="MarR"/>
    <property type="match status" value="1"/>
</dbReference>
<dbReference type="SUPFAM" id="SSF46785">
    <property type="entry name" value="Winged helix' DNA-binding domain"/>
    <property type="match status" value="1"/>
</dbReference>